<evidence type="ECO:0000313" key="3">
    <source>
        <dbReference type="Proteomes" id="UP000187085"/>
    </source>
</evidence>
<evidence type="ECO:0000256" key="1">
    <source>
        <dbReference type="SAM" id="SignalP"/>
    </source>
</evidence>
<gene>
    <name evidence="2" type="ORF">BKD30_08150</name>
</gene>
<accession>A0A1R1LAH1</accession>
<organism evidence="2 3">
    <name type="scientific">Tersicoccus phoenicis</name>
    <dbReference type="NCBI Taxonomy" id="554083"/>
    <lineage>
        <taxon>Bacteria</taxon>
        <taxon>Bacillati</taxon>
        <taxon>Actinomycetota</taxon>
        <taxon>Actinomycetes</taxon>
        <taxon>Micrococcales</taxon>
        <taxon>Micrococcaceae</taxon>
        <taxon>Tersicoccus</taxon>
    </lineage>
</organism>
<dbReference type="Proteomes" id="UP000187085">
    <property type="component" value="Unassembled WGS sequence"/>
</dbReference>
<protein>
    <recommendedName>
        <fullName evidence="4">DUF1906 domain-containing protein</fullName>
    </recommendedName>
</protein>
<dbReference type="Gene3D" id="3.20.20.70">
    <property type="entry name" value="Aldolase class I"/>
    <property type="match status" value="1"/>
</dbReference>
<sequence length="270" mass="29757">MTAPRSLAVILLVTGVALSGCSASTGRPGDSSRGPRSAGAHFRLFDNTYYRDSDLSACRTSTSYTVYESRVMALTGQTSAKQELALPDRAAYQSMLRRAVDRGGPVILDFETLYLKGARHVAERRYDKLKRFLTWTRQVFPNRIVGVYGVLGNTDPAHRDLAKALAPLQDAFFPTLYTTRSSFTAWRAHLDSVRAEAQRVDPAKRIYPFIWPQFHAAASPTKALLPRAMWRSEVEAVAQTMDGAVVWSGARNAGSSTWARDTCAVMSTTA</sequence>
<dbReference type="AlphaFoldDB" id="A0A1R1LAH1"/>
<keyword evidence="1" id="KW-0732">Signal</keyword>
<feature type="chain" id="PRO_5038486371" description="DUF1906 domain-containing protein" evidence="1">
    <location>
        <begin position="20"/>
        <end position="270"/>
    </location>
</feature>
<name>A0A1R1LAH1_9MICC</name>
<feature type="signal peptide" evidence="1">
    <location>
        <begin position="1"/>
        <end position="19"/>
    </location>
</feature>
<dbReference type="PROSITE" id="PS51257">
    <property type="entry name" value="PROKAR_LIPOPROTEIN"/>
    <property type="match status" value="1"/>
</dbReference>
<keyword evidence="3" id="KW-1185">Reference proteome</keyword>
<comment type="caution">
    <text evidence="2">The sequence shown here is derived from an EMBL/GenBank/DDBJ whole genome shotgun (WGS) entry which is preliminary data.</text>
</comment>
<dbReference type="EMBL" id="MRDE01000053">
    <property type="protein sequence ID" value="OMH24540.1"/>
    <property type="molecule type" value="Genomic_DNA"/>
</dbReference>
<dbReference type="InterPro" id="IPR013785">
    <property type="entry name" value="Aldolase_TIM"/>
</dbReference>
<proteinExistence type="predicted"/>
<dbReference type="STRING" id="554083.BKD30_08150"/>
<evidence type="ECO:0000313" key="2">
    <source>
        <dbReference type="EMBL" id="OMH24540.1"/>
    </source>
</evidence>
<evidence type="ECO:0008006" key="4">
    <source>
        <dbReference type="Google" id="ProtNLM"/>
    </source>
</evidence>
<reference evidence="2 3" key="1">
    <citation type="submission" date="2016-12" db="EMBL/GenBank/DDBJ databases">
        <title>Draft genome of Tersicoccus phoenicis 1P05MA.</title>
        <authorList>
            <person name="Nakajima Y."/>
            <person name="Yoshizawa S."/>
            <person name="Nakamura K."/>
            <person name="Ogura Y."/>
            <person name="Hayashi T."/>
            <person name="Kogure K."/>
        </authorList>
    </citation>
    <scope>NUCLEOTIDE SEQUENCE [LARGE SCALE GENOMIC DNA]</scope>
    <source>
        <strain evidence="2 3">1p05MA</strain>
    </source>
</reference>